<evidence type="ECO:0000256" key="5">
    <source>
        <dbReference type="ARBA" id="ARBA00049233"/>
    </source>
</evidence>
<accession>R4X6G8</accession>
<dbReference type="STRING" id="1097556.R4X6G8"/>
<dbReference type="InterPro" id="IPR050984">
    <property type="entry name" value="Gfo/Idh/MocA_domain"/>
</dbReference>
<feature type="domain" description="Gfo/Idh/MocA-like oxidoreductase N-terminal" evidence="6">
    <location>
        <begin position="6"/>
        <end position="131"/>
    </location>
</feature>
<dbReference type="EC" id="1.1.1.179" evidence="3"/>
<dbReference type="InterPro" id="IPR000683">
    <property type="entry name" value="Gfo/Idh/MocA-like_OxRdtase_N"/>
</dbReference>
<evidence type="ECO:0000259" key="6">
    <source>
        <dbReference type="Pfam" id="PF01408"/>
    </source>
</evidence>
<keyword evidence="2" id="KW-0560">Oxidoreductase</keyword>
<comment type="catalytic activity">
    <reaction evidence="5">
        <text>D-xylose + NADP(+) = D-xylono-1,5-lactone + NADPH + H(+)</text>
        <dbReference type="Rhea" id="RHEA:22000"/>
        <dbReference type="ChEBI" id="CHEBI:15378"/>
        <dbReference type="ChEBI" id="CHEBI:15867"/>
        <dbReference type="ChEBI" id="CHEBI:53455"/>
        <dbReference type="ChEBI" id="CHEBI:57783"/>
        <dbReference type="ChEBI" id="CHEBI:58349"/>
        <dbReference type="EC" id="1.1.1.179"/>
    </reaction>
</comment>
<dbReference type="eggNOG" id="KOG2741">
    <property type="taxonomic scope" value="Eukaryota"/>
</dbReference>
<evidence type="ECO:0000256" key="2">
    <source>
        <dbReference type="ARBA" id="ARBA00023002"/>
    </source>
</evidence>
<feature type="domain" description="GFO/IDH/MocA-like oxidoreductase" evidence="7">
    <location>
        <begin position="151"/>
        <end position="272"/>
    </location>
</feature>
<dbReference type="AlphaFoldDB" id="R4X6G8"/>
<dbReference type="EMBL" id="CAHR02000005">
    <property type="protein sequence ID" value="CCG80704.1"/>
    <property type="molecule type" value="Genomic_DNA"/>
</dbReference>
<evidence type="ECO:0000313" key="8">
    <source>
        <dbReference type="EMBL" id="CCG80704.1"/>
    </source>
</evidence>
<comment type="similarity">
    <text evidence="1">Belongs to the Gfo/Idh/MocA family.</text>
</comment>
<dbReference type="Gene3D" id="3.30.360.10">
    <property type="entry name" value="Dihydrodipicolinate Reductase, domain 2"/>
    <property type="match status" value="1"/>
</dbReference>
<proteinExistence type="inferred from homology"/>
<protein>
    <recommendedName>
        <fullName evidence="3">D-xylose 1-dehydrogenase (NADP(+), D-xylono-1,5-lactone-forming)</fullName>
        <ecNumber evidence="3">1.1.1.179</ecNumber>
    </recommendedName>
    <alternativeName>
        <fullName evidence="4">D-xylose-NADP dehydrogenase</fullName>
    </alternativeName>
</protein>
<comment type="caution">
    <text evidence="8">The sequence shown here is derived from an EMBL/GenBank/DDBJ whole genome shotgun (WGS) entry which is preliminary data.</text>
</comment>
<evidence type="ECO:0000256" key="1">
    <source>
        <dbReference type="ARBA" id="ARBA00010928"/>
    </source>
</evidence>
<dbReference type="PANTHER" id="PTHR22604:SF105">
    <property type="entry name" value="TRANS-1,2-DIHYDROBENZENE-1,2-DIOL DEHYDROGENASE"/>
    <property type="match status" value="1"/>
</dbReference>
<dbReference type="Proteomes" id="UP000013776">
    <property type="component" value="Unassembled WGS sequence"/>
</dbReference>
<sequence>MVFTCNWGILATGGIAEQFTKDLLIDPSTRKVSDVQHRVVAVASSTSATKAQGFSKKVGCVADTKCYGSYTELVNDPDVKIIYIATPHSHHYENALQCLNAGKSILCEKPFTVNAQQTKHLVEIAREKKLFAMEAVWTRCFPLAIELQRLLFEEQIIGRIRRVHSDFGMPFDLDDVKHRLLNPDLAGGALLDLGIYNLTWLRMTCFNDPRNEKHEPKIFSSMIKTERTGVDEFTNIALLFEKSRVNATMQCNMTIKSDEQAVVRIQGEQGDITVQWPPYRPTSFTVFRREKPKTTEAALLAKQTDPGEKHEFEIPGHGHGMFWEADECARCLRDGKLESTLVPLDESISTMTIMDTARAQNDFRYPGTLENVSN</sequence>
<gene>
    <name evidence="8" type="ORF">TAPDE_000251</name>
</gene>
<keyword evidence="9" id="KW-1185">Reference proteome</keyword>
<evidence type="ECO:0000256" key="4">
    <source>
        <dbReference type="ARBA" id="ARBA00042988"/>
    </source>
</evidence>
<evidence type="ECO:0000259" key="7">
    <source>
        <dbReference type="Pfam" id="PF22725"/>
    </source>
</evidence>
<reference evidence="8 9" key="1">
    <citation type="journal article" date="2013" name="MBio">
        <title>Genome sequencing of the plant pathogen Taphrina deformans, the causal agent of peach leaf curl.</title>
        <authorList>
            <person name="Cisse O.H."/>
            <person name="Almeida J.M.G.C.F."/>
            <person name="Fonseca A."/>
            <person name="Kumar A.A."/>
            <person name="Salojaervi J."/>
            <person name="Overmyer K."/>
            <person name="Hauser P.M."/>
            <person name="Pagni M."/>
        </authorList>
    </citation>
    <scope>NUCLEOTIDE SEQUENCE [LARGE SCALE GENOMIC DNA]</scope>
    <source>
        <strain evidence="9">PYCC 5710 / ATCC 11124 / CBS 356.35 / IMI 108563 / JCM 9778 / NBRC 8474</strain>
    </source>
</reference>
<dbReference type="InterPro" id="IPR036291">
    <property type="entry name" value="NAD(P)-bd_dom_sf"/>
</dbReference>
<dbReference type="Pfam" id="PF01408">
    <property type="entry name" value="GFO_IDH_MocA"/>
    <property type="match status" value="1"/>
</dbReference>
<dbReference type="OrthoDB" id="2129491at2759"/>
<dbReference type="GO" id="GO:0047837">
    <property type="term" value="F:D-xylose 1-dehydrogenase (NADP+) activity"/>
    <property type="evidence" value="ECO:0007669"/>
    <property type="project" value="UniProtKB-EC"/>
</dbReference>
<dbReference type="PANTHER" id="PTHR22604">
    <property type="entry name" value="OXIDOREDUCTASES"/>
    <property type="match status" value="1"/>
</dbReference>
<organism evidence="8 9">
    <name type="scientific">Taphrina deformans (strain PYCC 5710 / ATCC 11124 / CBS 356.35 / IMI 108563 / JCM 9778 / NBRC 8474)</name>
    <name type="common">Peach leaf curl fungus</name>
    <name type="synonym">Lalaria deformans</name>
    <dbReference type="NCBI Taxonomy" id="1097556"/>
    <lineage>
        <taxon>Eukaryota</taxon>
        <taxon>Fungi</taxon>
        <taxon>Dikarya</taxon>
        <taxon>Ascomycota</taxon>
        <taxon>Taphrinomycotina</taxon>
        <taxon>Taphrinomycetes</taxon>
        <taxon>Taphrinales</taxon>
        <taxon>Taphrinaceae</taxon>
        <taxon>Taphrina</taxon>
    </lineage>
</organism>
<dbReference type="GO" id="GO:0000166">
    <property type="term" value="F:nucleotide binding"/>
    <property type="evidence" value="ECO:0007669"/>
    <property type="project" value="InterPro"/>
</dbReference>
<evidence type="ECO:0000313" key="9">
    <source>
        <dbReference type="Proteomes" id="UP000013776"/>
    </source>
</evidence>
<dbReference type="SUPFAM" id="SSF51735">
    <property type="entry name" value="NAD(P)-binding Rossmann-fold domains"/>
    <property type="match status" value="1"/>
</dbReference>
<dbReference type="InterPro" id="IPR055170">
    <property type="entry name" value="GFO_IDH_MocA-like_dom"/>
</dbReference>
<dbReference type="Gene3D" id="3.40.50.720">
    <property type="entry name" value="NAD(P)-binding Rossmann-like Domain"/>
    <property type="match status" value="1"/>
</dbReference>
<dbReference type="Pfam" id="PF22725">
    <property type="entry name" value="GFO_IDH_MocA_C3"/>
    <property type="match status" value="1"/>
</dbReference>
<dbReference type="SUPFAM" id="SSF55347">
    <property type="entry name" value="Glyceraldehyde-3-phosphate dehydrogenase-like, C-terminal domain"/>
    <property type="match status" value="1"/>
</dbReference>
<name>R4X6G8_TAPDE</name>
<evidence type="ECO:0000256" key="3">
    <source>
        <dbReference type="ARBA" id="ARBA00038984"/>
    </source>
</evidence>